<reference evidence="1 2" key="1">
    <citation type="submission" date="2014-05" db="EMBL/GenBank/DDBJ databases">
        <authorList>
            <person name="Daugherty S.C."/>
            <person name="Tallon L.J."/>
            <person name="Sadzewicz L."/>
            <person name="Kilian M."/>
            <person name="Tettelin H."/>
        </authorList>
    </citation>
    <scope>NUCLEOTIDE SEQUENCE [LARGE SCALE GENOMIC DNA]</scope>
    <source>
        <strain evidence="1 2">SK629</strain>
    </source>
</reference>
<sequence length="40" mass="4773">MKGISSHKGVFLTFFEKIAEKFKKLKKTLDKSCKYLYTVW</sequence>
<organism evidence="1 2">
    <name type="scientific">Streptococcus mitis</name>
    <dbReference type="NCBI Taxonomy" id="28037"/>
    <lineage>
        <taxon>Bacteria</taxon>
        <taxon>Bacillati</taxon>
        <taxon>Bacillota</taxon>
        <taxon>Bacilli</taxon>
        <taxon>Lactobacillales</taxon>
        <taxon>Streptococcaceae</taxon>
        <taxon>Streptococcus</taxon>
        <taxon>Streptococcus mitis group</taxon>
    </lineage>
</organism>
<accession>A0A081Q6R8</accession>
<comment type="caution">
    <text evidence="1">The sequence shown here is derived from an EMBL/GenBank/DDBJ whole genome shotgun (WGS) entry which is preliminary data.</text>
</comment>
<gene>
    <name evidence="1" type="ORF">SK629_0046</name>
</gene>
<dbReference type="Proteomes" id="UP000028090">
    <property type="component" value="Unassembled WGS sequence"/>
</dbReference>
<dbReference type="PATRIC" id="fig|28037.95.peg.38"/>
<dbReference type="EMBL" id="JPFU01000002">
    <property type="protein sequence ID" value="KEQ38641.1"/>
    <property type="molecule type" value="Genomic_DNA"/>
</dbReference>
<name>A0A081Q6R8_STRMT</name>
<evidence type="ECO:0000313" key="2">
    <source>
        <dbReference type="Proteomes" id="UP000028090"/>
    </source>
</evidence>
<evidence type="ECO:0000313" key="1">
    <source>
        <dbReference type="EMBL" id="KEQ38641.1"/>
    </source>
</evidence>
<proteinExistence type="predicted"/>
<dbReference type="AlphaFoldDB" id="A0A081Q6R8"/>
<protein>
    <submittedName>
        <fullName evidence="1">Uncharacterized protein</fullName>
    </submittedName>
</protein>